<name>A0A226EZW0_FOLCA</name>
<reference evidence="2 3" key="1">
    <citation type="submission" date="2015-12" db="EMBL/GenBank/DDBJ databases">
        <title>The genome of Folsomia candida.</title>
        <authorList>
            <person name="Faddeeva A."/>
            <person name="Derks M.F."/>
            <person name="Anvar Y."/>
            <person name="Smit S."/>
            <person name="Van Straalen N."/>
            <person name="Roelofs D."/>
        </authorList>
    </citation>
    <scope>NUCLEOTIDE SEQUENCE [LARGE SCALE GENOMIC DNA]</scope>
    <source>
        <strain evidence="2 3">VU population</strain>
        <tissue evidence="2">Whole body</tissue>
    </source>
</reference>
<dbReference type="EMBL" id="LNIX01000001">
    <property type="protein sequence ID" value="OXA63105.1"/>
    <property type="molecule type" value="Genomic_DNA"/>
</dbReference>
<gene>
    <name evidence="2" type="ORF">Fcan01_01927</name>
</gene>
<comment type="caution">
    <text evidence="2">The sequence shown here is derived from an EMBL/GenBank/DDBJ whole genome shotgun (WGS) entry which is preliminary data.</text>
</comment>
<sequence>MSITEQFNREESEFSKRWLGWCRSNKNVKCTETPVSDGILPKGYKGILIDVKVHGNKGPDDKLYATSADLRNKVARGNCVLELQKQGSNEIWYMFLVFALKKFSGGMGDEDESPGYQNLWQNYFLQTTEHAVKVICTKKANGEAAHFACRNIFGENYFCLGSKNVHLLVKTKADIEKYNDSRYLVARTVAETFFQQIVDNCDTKLEELVKYLNDEKCTIVGEILQPKYQHIENLSHLESPQIHFICWTSFKLIDEDETLCPKPPNVAIDEARSFGLLTVDYEIIDADASEDYMAKIRTEFGYEGRVLYFADKDDNIIGVLKKKTAWYIILRCLREKMCHFSSAKDSSSLQEKCKKVTKRIQEIQRWIGFSDEYMLSWTNLGTEFVKWLTQKKLSANNQGQPGYNNYPGSPGYGPIYAQAFPYSFGYSYVSAGYGNQYHPLQSPRPQFGIAKVKAEQNSLGYEYSIHESGPNHHKHVHQTASTGGRQIVPLAAPIVPIIPQEQVGYHHPQQQHKQLHGASGYIPNNNRGYHQYRSLEEQVPLVSSVQDPALTLDRYRGGRGDQQYFYGEQDPRLGGLQQQTNQFPYAYNDNYGGQIHPGLGTYF</sequence>
<dbReference type="AlphaFoldDB" id="A0A226EZW0"/>
<proteinExistence type="predicted"/>
<evidence type="ECO:0000313" key="3">
    <source>
        <dbReference type="Proteomes" id="UP000198287"/>
    </source>
</evidence>
<dbReference type="Proteomes" id="UP000198287">
    <property type="component" value="Unassembled WGS sequence"/>
</dbReference>
<dbReference type="PANTHER" id="PTHR38566:SF1">
    <property type="entry name" value="CHROMOSOME UNDETERMINED SCAFFOLD_18, WHOLE GENOME SHOTGUN SEQUENCE"/>
    <property type="match status" value="1"/>
</dbReference>
<evidence type="ECO:0000313" key="2">
    <source>
        <dbReference type="EMBL" id="OXA63105.1"/>
    </source>
</evidence>
<dbReference type="OrthoDB" id="6381055at2759"/>
<dbReference type="OMA" id="LPRGNCI"/>
<feature type="domain" description="DUF7920" evidence="1">
    <location>
        <begin position="58"/>
        <end position="329"/>
    </location>
</feature>
<dbReference type="STRING" id="158441.A0A226EZW0"/>
<dbReference type="InterPro" id="IPR057680">
    <property type="entry name" value="DUF7920"/>
</dbReference>
<dbReference type="PANTHER" id="PTHR38566">
    <property type="entry name" value="RNA_LIG_T4_1 DOMAIN-CONTAINING PROTEIN"/>
    <property type="match status" value="1"/>
</dbReference>
<evidence type="ECO:0000259" key="1">
    <source>
        <dbReference type="Pfam" id="PF25536"/>
    </source>
</evidence>
<organism evidence="2 3">
    <name type="scientific">Folsomia candida</name>
    <name type="common">Springtail</name>
    <dbReference type="NCBI Taxonomy" id="158441"/>
    <lineage>
        <taxon>Eukaryota</taxon>
        <taxon>Metazoa</taxon>
        <taxon>Ecdysozoa</taxon>
        <taxon>Arthropoda</taxon>
        <taxon>Hexapoda</taxon>
        <taxon>Collembola</taxon>
        <taxon>Entomobryomorpha</taxon>
        <taxon>Isotomoidea</taxon>
        <taxon>Isotomidae</taxon>
        <taxon>Proisotominae</taxon>
        <taxon>Folsomia</taxon>
    </lineage>
</organism>
<keyword evidence="3" id="KW-1185">Reference proteome</keyword>
<dbReference type="Pfam" id="PF25536">
    <property type="entry name" value="DUF7920"/>
    <property type="match status" value="1"/>
</dbReference>
<protein>
    <recommendedName>
        <fullName evidence="1">DUF7920 domain-containing protein</fullName>
    </recommendedName>
</protein>
<accession>A0A226EZW0</accession>